<sequence>MSSITVDLTENSDDLEDLPDVFLPSKSSSQSSDVCSSTSKSSLQSSKSLVNSGNEQINYKKKKVNDNNAAKQTQKMYRPGECMKYMTVEMHPTLVESWYCADVQREITASGAKINKNSSLCDTRLVLWSSMVEPTFTSNNGMVGLTPTKQPCEHGLYIASIEEIEEKLKTHTLSQHMAQAASLAGCPLTLVLYAVKDYFKSSGRKTNRHVLKIEPIDLEMALTDLLVTAKCDTIKTNTPNELALTIAQFTKAIAEAPYKNAKKAYDEQAEFYMRGDNKKCVTVAKSGDGVGMLWQQMIAVLPHSSLETSRAVCAKYKTLKSLYQALQEPNSVSIVADIGVTRSAAPGSKSRRLGNEFARKLHILFTAEDDAIQPPLALDNASLPIKKKTVYKKAVLEEVSQKEGHYLTLAYATANSYDLKGLKEALIQQKLYQPGTLKTQEVGDVVVANAVYSVGDEPRQIIFFKEGAVVFWNCTELEAKNVLDFVRPFEIESYPLEVVHKEREIMTYFYQPNVKSCHLQESCFVLVENGENSLEKYTFSHAMVQSVRLGAWEARLETLASSIRSHTALMESEGATRVEKKEVVRKLGELFSLRHRLTVESDLLDTPDFYWEEENLERLYSNTVAYFTIPRRTRVLNERLSHCVELLELLSSWAADRHHVRLEWMVIALILAEVCFELLHFFERALQNDWFWSGFDWDIKSDVKERAY</sequence>
<reference evidence="4" key="1">
    <citation type="submission" date="2022-05" db="EMBL/GenBank/DDBJ databases">
        <authorList>
            <person name="Okamura Y."/>
        </authorList>
    </citation>
    <scope>NUCLEOTIDE SEQUENCE</scope>
</reference>
<dbReference type="InterPro" id="IPR051624">
    <property type="entry name" value="RMD1/Sad1-interacting"/>
</dbReference>
<dbReference type="InterPro" id="IPR003734">
    <property type="entry name" value="DUF155"/>
</dbReference>
<dbReference type="Proteomes" id="UP001152562">
    <property type="component" value="Unassembled WGS sequence"/>
</dbReference>
<dbReference type="AlphaFoldDB" id="A0A9P0THI4"/>
<feature type="domain" description="DUF155" evidence="3">
    <location>
        <begin position="461"/>
        <end position="637"/>
    </location>
</feature>
<dbReference type="Gene3D" id="1.10.150.670">
    <property type="entry name" value="Crossover junction endonuclease EME1, DNA-binding domain"/>
    <property type="match status" value="1"/>
</dbReference>
<evidence type="ECO:0000313" key="5">
    <source>
        <dbReference type="Proteomes" id="UP001152562"/>
    </source>
</evidence>
<dbReference type="EMBL" id="CALOZG010000010">
    <property type="protein sequence ID" value="CAH4030653.1"/>
    <property type="molecule type" value="Genomic_DNA"/>
</dbReference>
<dbReference type="PANTHER" id="PTHR16255">
    <property type="entry name" value="REQUIRED FOR MEIOTIC NUCLEAR DIVISION PROTEIN 1 HOMOLOG"/>
    <property type="match status" value="1"/>
</dbReference>
<dbReference type="PANTHER" id="PTHR16255:SF1">
    <property type="entry name" value="REQUIRED FOR MEIOTIC NUCLEAR DIVISION PROTEIN 1 HOMOLOG"/>
    <property type="match status" value="1"/>
</dbReference>
<comment type="similarity">
    <text evidence="1">Belongs to the RMD1/sif2 family.</text>
</comment>
<accession>A0A9P0THI4</accession>
<dbReference type="InterPro" id="IPR042530">
    <property type="entry name" value="EME1/EME2_C"/>
</dbReference>
<name>A0A9P0THI4_PIEBR</name>
<dbReference type="GO" id="GO:0070131">
    <property type="term" value="P:positive regulation of mitochondrial translation"/>
    <property type="evidence" value="ECO:0007669"/>
    <property type="project" value="TreeGrafter"/>
</dbReference>
<protein>
    <recommendedName>
        <fullName evidence="3">DUF155 domain-containing protein</fullName>
    </recommendedName>
</protein>
<dbReference type="Gene3D" id="3.40.50.10130">
    <property type="match status" value="1"/>
</dbReference>
<evidence type="ECO:0000256" key="2">
    <source>
        <dbReference type="SAM" id="MobiDB-lite"/>
    </source>
</evidence>
<proteinExistence type="inferred from homology"/>
<feature type="region of interest" description="Disordered" evidence="2">
    <location>
        <begin position="1"/>
        <end position="72"/>
    </location>
</feature>
<dbReference type="GO" id="GO:0005739">
    <property type="term" value="C:mitochondrion"/>
    <property type="evidence" value="ECO:0007669"/>
    <property type="project" value="UniProtKB-ARBA"/>
</dbReference>
<evidence type="ECO:0000313" key="4">
    <source>
        <dbReference type="EMBL" id="CAH4030653.1"/>
    </source>
</evidence>
<feature type="compositionally biased region" description="Acidic residues" evidence="2">
    <location>
        <begin position="10"/>
        <end position="19"/>
    </location>
</feature>
<comment type="caution">
    <text evidence="4">The sequence shown here is derived from an EMBL/GenBank/DDBJ whole genome shotgun (WGS) entry which is preliminary data.</text>
</comment>
<feature type="compositionally biased region" description="Low complexity" evidence="2">
    <location>
        <begin position="25"/>
        <end position="52"/>
    </location>
</feature>
<evidence type="ECO:0000256" key="1">
    <source>
        <dbReference type="ARBA" id="ARBA00008306"/>
    </source>
</evidence>
<organism evidence="4 5">
    <name type="scientific">Pieris brassicae</name>
    <name type="common">White butterfly</name>
    <name type="synonym">Large white butterfly</name>
    <dbReference type="NCBI Taxonomy" id="7116"/>
    <lineage>
        <taxon>Eukaryota</taxon>
        <taxon>Metazoa</taxon>
        <taxon>Ecdysozoa</taxon>
        <taxon>Arthropoda</taxon>
        <taxon>Hexapoda</taxon>
        <taxon>Insecta</taxon>
        <taxon>Pterygota</taxon>
        <taxon>Neoptera</taxon>
        <taxon>Endopterygota</taxon>
        <taxon>Lepidoptera</taxon>
        <taxon>Glossata</taxon>
        <taxon>Ditrysia</taxon>
        <taxon>Papilionoidea</taxon>
        <taxon>Pieridae</taxon>
        <taxon>Pierinae</taxon>
        <taxon>Pieris</taxon>
    </lineage>
</organism>
<gene>
    <name evidence="4" type="ORF">PIBRA_LOCUS7279</name>
</gene>
<evidence type="ECO:0000259" key="3">
    <source>
        <dbReference type="Pfam" id="PF02582"/>
    </source>
</evidence>
<keyword evidence="5" id="KW-1185">Reference proteome</keyword>
<dbReference type="Pfam" id="PF02582">
    <property type="entry name" value="DUF155"/>
    <property type="match status" value="1"/>
</dbReference>
<dbReference type="Pfam" id="PF21292">
    <property type="entry name" value="EME1-MUS81_C"/>
    <property type="match status" value="1"/>
</dbReference>